<dbReference type="SUPFAM" id="SSF52540">
    <property type="entry name" value="P-loop containing nucleoside triphosphate hydrolases"/>
    <property type="match status" value="1"/>
</dbReference>
<dbReference type="Proteomes" id="UP001597452">
    <property type="component" value="Unassembled WGS sequence"/>
</dbReference>
<evidence type="ECO:0000313" key="4">
    <source>
        <dbReference type="EMBL" id="MFD2639168.1"/>
    </source>
</evidence>
<sequence length="289" mass="34221">MKKANLFVIGASKCGTTSLYEILKEHPNICMSNLKETGYFAKKTNHRKNVNYESYYYHYDDEKVIGEVSPIYSELNVVPWVPREIHNYNSDAKIIYIIRNPIKRMESVWKQTMSTGHWREKIYEQKFGVNINIMPLDFKKAIFNYPPFLEASKYWEQIQEYRKFFNDNQIKVILFEDFVNDPDGVMANIYDFLGVEKVDVSNQDVHLNPSQGKTMINPKYKKVSKLLQEINKRLKMPYIIKRFVKSKVSKPIPQNTIEGNLKKDILNILEEDIIKVLSYADKNINYWKF</sequence>
<protein>
    <submittedName>
        <fullName evidence="4">Sulfotransferase family protein</fullName>
        <ecNumber evidence="4">2.8.2.-</ecNumber>
    </submittedName>
</protein>
<feature type="domain" description="Sulfotransferase" evidence="3">
    <location>
        <begin position="5"/>
        <end position="217"/>
    </location>
</feature>
<organism evidence="4 5">
    <name type="scientific">Piscibacillus salipiscarius</name>
    <dbReference type="NCBI Taxonomy" id="299480"/>
    <lineage>
        <taxon>Bacteria</taxon>
        <taxon>Bacillati</taxon>
        <taxon>Bacillota</taxon>
        <taxon>Bacilli</taxon>
        <taxon>Bacillales</taxon>
        <taxon>Bacillaceae</taxon>
        <taxon>Piscibacillus</taxon>
    </lineage>
</organism>
<keyword evidence="2" id="KW-0325">Glycoprotein</keyword>
<keyword evidence="1 4" id="KW-0808">Transferase</keyword>
<dbReference type="InterPro" id="IPR027417">
    <property type="entry name" value="P-loop_NTPase"/>
</dbReference>
<proteinExistence type="predicted"/>
<dbReference type="GO" id="GO:0016740">
    <property type="term" value="F:transferase activity"/>
    <property type="evidence" value="ECO:0007669"/>
    <property type="project" value="UniProtKB-KW"/>
</dbReference>
<evidence type="ECO:0000259" key="3">
    <source>
        <dbReference type="Pfam" id="PF00685"/>
    </source>
</evidence>
<dbReference type="RefSeq" id="WP_377328977.1">
    <property type="nucleotide sequence ID" value="NZ_JBHUMZ010000021.1"/>
</dbReference>
<evidence type="ECO:0000256" key="2">
    <source>
        <dbReference type="ARBA" id="ARBA00023180"/>
    </source>
</evidence>
<dbReference type="PANTHER" id="PTHR10605">
    <property type="entry name" value="HEPARAN SULFATE SULFOTRANSFERASE"/>
    <property type="match status" value="1"/>
</dbReference>
<keyword evidence="5" id="KW-1185">Reference proteome</keyword>
<gene>
    <name evidence="4" type="ORF">ACFSW4_09855</name>
</gene>
<evidence type="ECO:0000313" key="5">
    <source>
        <dbReference type="Proteomes" id="UP001597452"/>
    </source>
</evidence>
<evidence type="ECO:0000256" key="1">
    <source>
        <dbReference type="ARBA" id="ARBA00022679"/>
    </source>
</evidence>
<name>A0ABW5QBI2_9BACI</name>
<dbReference type="InterPro" id="IPR037359">
    <property type="entry name" value="NST/OST"/>
</dbReference>
<dbReference type="EC" id="2.8.2.-" evidence="4"/>
<dbReference type="EMBL" id="JBHUMZ010000021">
    <property type="protein sequence ID" value="MFD2639168.1"/>
    <property type="molecule type" value="Genomic_DNA"/>
</dbReference>
<reference evidence="5" key="1">
    <citation type="journal article" date="2019" name="Int. J. Syst. Evol. Microbiol.">
        <title>The Global Catalogue of Microorganisms (GCM) 10K type strain sequencing project: providing services to taxonomists for standard genome sequencing and annotation.</title>
        <authorList>
            <consortium name="The Broad Institute Genomics Platform"/>
            <consortium name="The Broad Institute Genome Sequencing Center for Infectious Disease"/>
            <person name="Wu L."/>
            <person name="Ma J."/>
        </authorList>
    </citation>
    <scope>NUCLEOTIDE SEQUENCE [LARGE SCALE GENOMIC DNA]</scope>
    <source>
        <strain evidence="5">TISTR 1571</strain>
    </source>
</reference>
<dbReference type="Pfam" id="PF00685">
    <property type="entry name" value="Sulfotransfer_1"/>
    <property type="match status" value="1"/>
</dbReference>
<comment type="caution">
    <text evidence="4">The sequence shown here is derived from an EMBL/GenBank/DDBJ whole genome shotgun (WGS) entry which is preliminary data.</text>
</comment>
<dbReference type="Gene3D" id="3.40.50.300">
    <property type="entry name" value="P-loop containing nucleotide triphosphate hydrolases"/>
    <property type="match status" value="1"/>
</dbReference>
<dbReference type="PANTHER" id="PTHR10605:SF56">
    <property type="entry name" value="BIFUNCTIONAL HEPARAN SULFATE N-DEACETYLASE_N-SULFOTRANSFERASE"/>
    <property type="match status" value="1"/>
</dbReference>
<accession>A0ABW5QBI2</accession>
<dbReference type="InterPro" id="IPR000863">
    <property type="entry name" value="Sulfotransferase_dom"/>
</dbReference>